<protein>
    <recommendedName>
        <fullName evidence="2">Rhodanese domain-containing protein</fullName>
    </recommendedName>
</protein>
<accession>A0A0H2X2K7</accession>
<dbReference type="HOGENOM" id="CLU_089574_1_5_6"/>
<dbReference type="EMBL" id="CP000050">
    <property type="protein sequence ID" value="AAY47299.1"/>
    <property type="molecule type" value="Genomic_DNA"/>
</dbReference>
<dbReference type="Proteomes" id="UP000000420">
    <property type="component" value="Chromosome"/>
</dbReference>
<evidence type="ECO:0000313" key="3">
    <source>
        <dbReference type="EMBL" id="AAY47299.1"/>
    </source>
</evidence>
<keyword evidence="1" id="KW-0472">Membrane</keyword>
<dbReference type="SUPFAM" id="SSF52821">
    <property type="entry name" value="Rhodanese/Cell cycle control phosphatase"/>
    <property type="match status" value="1"/>
</dbReference>
<keyword evidence="1" id="KW-1133">Transmembrane helix</keyword>
<dbReference type="InterPro" id="IPR001763">
    <property type="entry name" value="Rhodanese-like_dom"/>
</dbReference>
<dbReference type="InterPro" id="IPR036873">
    <property type="entry name" value="Rhodanese-like_dom_sf"/>
</dbReference>
<dbReference type="InterPro" id="IPR050229">
    <property type="entry name" value="GlpE_sulfurtransferase"/>
</dbReference>
<feature type="transmembrane region" description="Helical" evidence="1">
    <location>
        <begin position="28"/>
        <end position="49"/>
    </location>
</feature>
<name>A0A0H2X2K7_XANC8</name>
<dbReference type="PANTHER" id="PTHR43031:SF18">
    <property type="entry name" value="RHODANESE-RELATED SULFURTRANSFERASES"/>
    <property type="match status" value="1"/>
</dbReference>
<organism evidence="3 4">
    <name type="scientific">Xanthomonas campestris pv. campestris (strain 8004)</name>
    <dbReference type="NCBI Taxonomy" id="314565"/>
    <lineage>
        <taxon>Bacteria</taxon>
        <taxon>Pseudomonadati</taxon>
        <taxon>Pseudomonadota</taxon>
        <taxon>Gammaproteobacteria</taxon>
        <taxon>Lysobacterales</taxon>
        <taxon>Lysobacteraceae</taxon>
        <taxon>Xanthomonas</taxon>
    </lineage>
</organism>
<dbReference type="CDD" id="cd00158">
    <property type="entry name" value="RHOD"/>
    <property type="match status" value="1"/>
</dbReference>
<gene>
    <name evidence="3" type="ordered locus">XC_0212</name>
</gene>
<dbReference type="AlphaFoldDB" id="A0A0H2X2K7"/>
<proteinExistence type="predicted"/>
<evidence type="ECO:0000259" key="2">
    <source>
        <dbReference type="PROSITE" id="PS50206"/>
    </source>
</evidence>
<dbReference type="PROSITE" id="PS50206">
    <property type="entry name" value="RHODANESE_3"/>
    <property type="match status" value="1"/>
</dbReference>
<reference evidence="3 4" key="1">
    <citation type="journal article" date="2005" name="Genome Res.">
        <title>Comparative and functional genomic analyses of the pathogenicity of phytopathogen Xanthomonas campestris pv. campestris.</title>
        <authorList>
            <person name="Qian W."/>
            <person name="Jia Y."/>
            <person name="Ren S.X."/>
            <person name="He Y.Q."/>
            <person name="Feng J.X."/>
            <person name="Lu L.F."/>
            <person name="Sun Q."/>
            <person name="Ying G."/>
            <person name="Tang D.J."/>
            <person name="Tang H."/>
            <person name="Wu W."/>
            <person name="Hao P."/>
            <person name="Wang L."/>
            <person name="Jiang B.L."/>
            <person name="Zeng S."/>
            <person name="Gu W.Y."/>
            <person name="Lu G."/>
            <person name="Rong L."/>
            <person name="Tian Y."/>
            <person name="Yao Z."/>
            <person name="Fu G."/>
            <person name="Chen B."/>
            <person name="Fang R."/>
            <person name="Qiang B."/>
            <person name="Chen Z."/>
            <person name="Zhao G.P."/>
            <person name="Tang J.L."/>
            <person name="He C."/>
        </authorList>
    </citation>
    <scope>NUCLEOTIDE SEQUENCE [LARGE SCALE GENOMIC DNA]</scope>
    <source>
        <strain evidence="3 4">8004</strain>
    </source>
</reference>
<feature type="domain" description="Rhodanese" evidence="2">
    <location>
        <begin position="65"/>
        <end position="155"/>
    </location>
</feature>
<dbReference type="KEGG" id="xcb:XC_0212"/>
<keyword evidence="1" id="KW-0812">Transmembrane</keyword>
<evidence type="ECO:0000313" key="4">
    <source>
        <dbReference type="Proteomes" id="UP000000420"/>
    </source>
</evidence>
<sequence length="158" mass="16835">MRQFPPASSTVISVNFEELQAFVGRNPMLSLALVGLTIAIIVTEIARLFRGYRALKPAELTRLINSENALVIDLSPTADFEKGHIAGSRNVALAKFDPAGKLLANAKSSPVVVVCRSGNASAGAAKTLKKAGFEQVYWLEGGIAAWQMAELPLVKGRA</sequence>
<dbReference type="Pfam" id="PF00581">
    <property type="entry name" value="Rhodanese"/>
    <property type="match status" value="1"/>
</dbReference>
<dbReference type="Gene3D" id="3.40.250.10">
    <property type="entry name" value="Rhodanese-like domain"/>
    <property type="match status" value="1"/>
</dbReference>
<dbReference type="SMART" id="SM00450">
    <property type="entry name" value="RHOD"/>
    <property type="match status" value="1"/>
</dbReference>
<dbReference type="PANTHER" id="PTHR43031">
    <property type="entry name" value="FAD-DEPENDENT OXIDOREDUCTASE"/>
    <property type="match status" value="1"/>
</dbReference>
<evidence type="ECO:0000256" key="1">
    <source>
        <dbReference type="SAM" id="Phobius"/>
    </source>
</evidence>